<dbReference type="AlphaFoldDB" id="A0ABC9QWJ1"/>
<evidence type="ECO:0000256" key="1">
    <source>
        <dbReference type="SAM" id="SignalP"/>
    </source>
</evidence>
<dbReference type="RefSeq" id="WP_002169806.1">
    <property type="nucleotide sequence ID" value="NZ_JH792253.1"/>
</dbReference>
<proteinExistence type="predicted"/>
<evidence type="ECO:0000313" key="3">
    <source>
        <dbReference type="Proteomes" id="UP000006976"/>
    </source>
</evidence>
<gene>
    <name evidence="2" type="ORF">III_05744</name>
</gene>
<sequence>MLNLKTKFKKIIPASMAFAALLTVAPLSSFAAEMDNAPVQKVQDNVVNFPQTNNNVTSLNQNATVDLDEDGTVTAQGWKKEVVVAGLRGGGKALNAITDWLGAGTKEAKYLSKHAEAIGDALDGFSTGIENALIDFMIFECGIPGGSARVIAGAITGFIL</sequence>
<dbReference type="Proteomes" id="UP000006976">
    <property type="component" value="Unassembled WGS sequence"/>
</dbReference>
<feature type="signal peptide" evidence="1">
    <location>
        <begin position="1"/>
        <end position="31"/>
    </location>
</feature>
<reference evidence="2 3" key="1">
    <citation type="submission" date="2012-04" db="EMBL/GenBank/DDBJ databases">
        <title>The Genome Sequence of Bacillus cereus VD078.</title>
        <authorList>
            <consortium name="The Broad Institute Genome Sequencing Platform"/>
            <consortium name="The Broad Institute Genome Sequencing Center for Infectious Disease"/>
            <person name="Feldgarden M."/>
            <person name="Van der Auwera G.A."/>
            <person name="Mahillon J."/>
            <person name="Duprez V."/>
            <person name="Timmery S."/>
            <person name="Mattelet C."/>
            <person name="Dierick K."/>
            <person name="Sun M."/>
            <person name="Yu Z."/>
            <person name="Zhu L."/>
            <person name="Hu X."/>
            <person name="Shank E.B."/>
            <person name="Swiecicka I."/>
            <person name="Hansen B.M."/>
            <person name="Andrup L."/>
            <person name="Young S.K."/>
            <person name="Zeng Q."/>
            <person name="Gargeya S."/>
            <person name="Fitzgerald M."/>
            <person name="Haas B."/>
            <person name="Abouelleil A."/>
            <person name="Alvarado L."/>
            <person name="Arachchi H.M."/>
            <person name="Berlin A."/>
            <person name="Chapman S.B."/>
            <person name="Goldberg J."/>
            <person name="Griggs A."/>
            <person name="Gujja S."/>
            <person name="Hansen M."/>
            <person name="Howarth C."/>
            <person name="Imamovic A."/>
            <person name="Larimer J."/>
            <person name="McCowen C."/>
            <person name="Montmayeur A."/>
            <person name="Murphy C."/>
            <person name="Neiman D."/>
            <person name="Pearson M."/>
            <person name="Priest M."/>
            <person name="Roberts A."/>
            <person name="Saif S."/>
            <person name="Shea T."/>
            <person name="Sisk P."/>
            <person name="Sykes S."/>
            <person name="Wortman J."/>
            <person name="Nusbaum C."/>
            <person name="Birren B."/>
        </authorList>
    </citation>
    <scope>NUCLEOTIDE SEQUENCE [LARGE SCALE GENOMIC DNA]</scope>
    <source>
        <strain evidence="2 3">VD078</strain>
    </source>
</reference>
<evidence type="ECO:0000313" key="2">
    <source>
        <dbReference type="EMBL" id="EJR29975.1"/>
    </source>
</evidence>
<protein>
    <recommendedName>
        <fullName evidence="4">Secreted protein</fullName>
    </recommendedName>
</protein>
<organism evidence="2 3">
    <name type="scientific">Bacillus mycoides</name>
    <dbReference type="NCBI Taxonomy" id="1405"/>
    <lineage>
        <taxon>Bacteria</taxon>
        <taxon>Bacillati</taxon>
        <taxon>Bacillota</taxon>
        <taxon>Bacilli</taxon>
        <taxon>Bacillales</taxon>
        <taxon>Bacillaceae</taxon>
        <taxon>Bacillus</taxon>
        <taxon>Bacillus cereus group</taxon>
    </lineage>
</organism>
<keyword evidence="1" id="KW-0732">Signal</keyword>
<dbReference type="EMBL" id="AHEV01000051">
    <property type="protein sequence ID" value="EJR29975.1"/>
    <property type="molecule type" value="Genomic_DNA"/>
</dbReference>
<name>A0ABC9QWJ1_BACMY</name>
<comment type="caution">
    <text evidence="2">The sequence shown here is derived from an EMBL/GenBank/DDBJ whole genome shotgun (WGS) entry which is preliminary data.</text>
</comment>
<evidence type="ECO:0008006" key="4">
    <source>
        <dbReference type="Google" id="ProtNLM"/>
    </source>
</evidence>
<feature type="chain" id="PRO_5044767382" description="Secreted protein" evidence="1">
    <location>
        <begin position="32"/>
        <end position="160"/>
    </location>
</feature>
<accession>A0ABC9QWJ1</accession>